<dbReference type="OrthoDB" id="8441555at2759"/>
<reference evidence="9" key="1">
    <citation type="submission" date="2013-10" db="EMBL/GenBank/DDBJ databases">
        <authorList>
            <person name="Schartl M."/>
            <person name="Warren W."/>
        </authorList>
    </citation>
    <scope>NUCLEOTIDE SEQUENCE [LARGE SCALE GENOMIC DNA]</scope>
    <source>
        <strain evidence="9">female</strain>
    </source>
</reference>
<dbReference type="InterPro" id="IPR007111">
    <property type="entry name" value="NACHT_NTPase"/>
</dbReference>
<dbReference type="STRING" id="48698.ENSPFOP00000003620"/>
<dbReference type="Proteomes" id="UP000028760">
    <property type="component" value="Unassembled WGS sequence"/>
</dbReference>
<protein>
    <submittedName>
        <fullName evidence="8">Protein NLRC3-like</fullName>
    </submittedName>
</protein>
<dbReference type="Pfam" id="PF00622">
    <property type="entry name" value="SPRY"/>
    <property type="match status" value="1"/>
</dbReference>
<dbReference type="EMBL" id="AYCK01018728">
    <property type="status" value="NOT_ANNOTATED_CDS"/>
    <property type="molecule type" value="Genomic_DNA"/>
</dbReference>
<dbReference type="PRINTS" id="PR01407">
    <property type="entry name" value="BUTYPHLNCDUF"/>
</dbReference>
<dbReference type="AlphaFoldDB" id="A0A087XCW7"/>
<keyword evidence="3" id="KW-0433">Leucine-rich repeat</keyword>
<dbReference type="SMART" id="SM01288">
    <property type="entry name" value="FISNA"/>
    <property type="match status" value="1"/>
</dbReference>
<proteinExistence type="predicted"/>
<dbReference type="Gene3D" id="2.60.120.920">
    <property type="match status" value="1"/>
</dbReference>
<dbReference type="SMART" id="SM00449">
    <property type="entry name" value="SPRY"/>
    <property type="match status" value="1"/>
</dbReference>
<keyword evidence="5" id="KW-0547">Nucleotide-binding</keyword>
<dbReference type="RefSeq" id="XP_007577881.1">
    <property type="nucleotide sequence ID" value="XM_007577819.2"/>
</dbReference>
<dbReference type="SUPFAM" id="SSF49899">
    <property type="entry name" value="Concanavalin A-like lectins/glucanases"/>
    <property type="match status" value="1"/>
</dbReference>
<dbReference type="SUPFAM" id="SSF52047">
    <property type="entry name" value="RNI-like"/>
    <property type="match status" value="1"/>
</dbReference>
<feature type="domain" description="B30.2/SPRY" evidence="7">
    <location>
        <begin position="866"/>
        <end position="1055"/>
    </location>
</feature>
<dbReference type="InterPro" id="IPR041075">
    <property type="entry name" value="NOD1/2_WH"/>
</dbReference>
<evidence type="ECO:0000256" key="2">
    <source>
        <dbReference type="ARBA" id="ARBA00022490"/>
    </source>
</evidence>
<dbReference type="Gene3D" id="3.80.10.10">
    <property type="entry name" value="Ribonuclease Inhibitor"/>
    <property type="match status" value="1"/>
</dbReference>
<name>A0A087XCW7_POEFO</name>
<evidence type="ECO:0000256" key="1">
    <source>
        <dbReference type="ARBA" id="ARBA00004496"/>
    </source>
</evidence>
<keyword evidence="6" id="KW-0067">ATP-binding</keyword>
<keyword evidence="2" id="KW-0963">Cytoplasm</keyword>
<dbReference type="InterPro" id="IPR029495">
    <property type="entry name" value="NACHT-assoc"/>
</dbReference>
<dbReference type="Pfam" id="PF14484">
    <property type="entry name" value="FISNA"/>
    <property type="match status" value="1"/>
</dbReference>
<dbReference type="SMART" id="SM00368">
    <property type="entry name" value="LRR_RI"/>
    <property type="match status" value="3"/>
</dbReference>
<dbReference type="Pfam" id="PF17776">
    <property type="entry name" value="NLRC4_HD2"/>
    <property type="match status" value="1"/>
</dbReference>
<dbReference type="PANTHER" id="PTHR24106">
    <property type="entry name" value="NACHT, LRR AND CARD DOMAINS-CONTAINING"/>
    <property type="match status" value="1"/>
</dbReference>
<dbReference type="InterPro" id="IPR001870">
    <property type="entry name" value="B30.2/SPRY"/>
</dbReference>
<sequence>MKKFIKEWAKKGNDTWPFFTWIKDAVSRAKPVELLFLLDFSKLNLIKNTNISLFGFLNYFFEETKNIIISDYSQLNIMFLLDGLDAYQHLDFEKYKESSLTDVREPSSVDVLLVNLIRGNLLPKAQVWITSQPPAAEKIPDGIIDRLTEIREKPDITSQKKLKSQLKDQFTSVSEGIDGQKTSALLNDVFTDLYITEGENAQNEAMQVQDAKFKTTNEETSIKYCDIFKPANSNQNITTVLTVGVAGVGKTFASMKYILDWAESKATENIFFILPLPFRELNLRADKEQSLEDLIHQFFPAMKTSEITDYDKYKILIVLDGFDECRLALEFKTINKCSDVRTKTSMKVLLSNLILGNLLPKAQIWITSRPAASNNIPQEKVDRMTEVRGFNDEQKEKYFMNRFNDAEEAEKIWSYVKKSRCLYIMCHIPVFCWITSKVLEDFVKRHQDDGLPKTLTDMYTHFLLLQRRQTKVKYNTDQSTSETSGTETFTDKTNDETILSLGKLAFKGLEEKNLLFTEEDLTSCGTDVTKAAVFSGLLTQIKRANHDLYNQNMFCFVHQSIQEFMAALHVFHSFNNKGENVFTESTSATSGLTASEFYKKAVDKAFESDHGDWDMFLRFLVGLSLESNQDLLQDLMDKNEKHKDASKETAEYIKKKIRENNSDPDKNLNLFYCLNELNDDTLVQEIKDYLNSEEKPFETFSASQWSALTFVLLTSDENLEVFDLKKYLKSEQVLLGMMPVVKVSNTTLLSWCELSEESCNGLTSSVLTKPSSNLTLLDLSHNDLLDAGVMRLADGLKHVNCKLETLKLAGCQVTEDGCISLAAAIESNRVSSLKHLDLRYNHPGDKGMKVLNAIVEDPNKKLEKVNFDYEGKLRLKPGWNKYGADLMFDETTASRRLVLTENNKKAKTDNDVKKQKMRNTGDEMFKRTQVFCDEGLKRLCYWEVEWKGVVGIAVAYKDVGRTWDRDGGLGCNDKSWSLLCSKTGYKAMHKNTKEEIKVSTCNKIGVFLDWEGGTLSYYSISSEERSLIHTFKAKFTAELFPAFWFKKGSVTLCDL</sequence>
<dbReference type="InterPro" id="IPR041267">
    <property type="entry name" value="NLRP_HD2"/>
</dbReference>
<dbReference type="GeneTree" id="ENSGT01070000253760"/>
<dbReference type="Gene3D" id="3.40.50.300">
    <property type="entry name" value="P-loop containing nucleotide triphosphate hydrolases"/>
    <property type="match status" value="2"/>
</dbReference>
<dbReference type="KEGG" id="pfor:103155927"/>
<dbReference type="InterPro" id="IPR032675">
    <property type="entry name" value="LRR_dom_sf"/>
</dbReference>
<reference evidence="8" key="2">
    <citation type="submission" date="2025-08" db="UniProtKB">
        <authorList>
            <consortium name="Ensembl"/>
        </authorList>
    </citation>
    <scope>IDENTIFICATION</scope>
</reference>
<dbReference type="Pfam" id="PF05729">
    <property type="entry name" value="NACHT"/>
    <property type="match status" value="2"/>
</dbReference>
<dbReference type="eggNOG" id="ENOG502SBIG">
    <property type="taxonomic scope" value="Eukaryota"/>
</dbReference>
<evidence type="ECO:0000313" key="9">
    <source>
        <dbReference type="Proteomes" id="UP000028760"/>
    </source>
</evidence>
<dbReference type="InterPro" id="IPR013320">
    <property type="entry name" value="ConA-like_dom_sf"/>
</dbReference>
<keyword evidence="4" id="KW-0677">Repeat</keyword>
<dbReference type="OMA" id="HVNCKLE"/>
<keyword evidence="9" id="KW-1185">Reference proteome</keyword>
<accession>A0A087XCW7</accession>
<evidence type="ECO:0000256" key="4">
    <source>
        <dbReference type="ARBA" id="ARBA00022737"/>
    </source>
</evidence>
<dbReference type="GeneID" id="103155927"/>
<evidence type="ECO:0000259" key="7">
    <source>
        <dbReference type="PROSITE" id="PS50188"/>
    </source>
</evidence>
<evidence type="ECO:0000256" key="6">
    <source>
        <dbReference type="ARBA" id="ARBA00022840"/>
    </source>
</evidence>
<dbReference type="Pfam" id="PF17779">
    <property type="entry name" value="WHD_NOD2"/>
    <property type="match status" value="1"/>
</dbReference>
<dbReference type="InterPro" id="IPR051261">
    <property type="entry name" value="NLR"/>
</dbReference>
<evidence type="ECO:0000256" key="3">
    <source>
        <dbReference type="ARBA" id="ARBA00022614"/>
    </source>
</evidence>
<dbReference type="PROSITE" id="PS50188">
    <property type="entry name" value="B302_SPRY"/>
    <property type="match status" value="1"/>
</dbReference>
<comment type="subcellular location">
    <subcellularLocation>
        <location evidence="1">Cytoplasm</location>
    </subcellularLocation>
</comment>
<dbReference type="Ensembl" id="ENSPFOT00000003627.1">
    <property type="protein sequence ID" value="ENSPFOP00000003620.2"/>
    <property type="gene ID" value="ENSPFOG00000003655.1"/>
</dbReference>
<dbReference type="InterPro" id="IPR003879">
    <property type="entry name" value="Butyrophylin_SPRY"/>
</dbReference>
<dbReference type="InterPro" id="IPR043136">
    <property type="entry name" value="B30.2/SPRY_sf"/>
</dbReference>
<dbReference type="InterPro" id="IPR003877">
    <property type="entry name" value="SPRY_dom"/>
</dbReference>
<organism evidence="8 9">
    <name type="scientific">Poecilia formosa</name>
    <name type="common">Amazon molly</name>
    <name type="synonym">Limia formosa</name>
    <dbReference type="NCBI Taxonomy" id="48698"/>
    <lineage>
        <taxon>Eukaryota</taxon>
        <taxon>Metazoa</taxon>
        <taxon>Chordata</taxon>
        <taxon>Craniata</taxon>
        <taxon>Vertebrata</taxon>
        <taxon>Euteleostomi</taxon>
        <taxon>Actinopterygii</taxon>
        <taxon>Neopterygii</taxon>
        <taxon>Teleostei</taxon>
        <taxon>Neoteleostei</taxon>
        <taxon>Acanthomorphata</taxon>
        <taxon>Ovalentaria</taxon>
        <taxon>Atherinomorphae</taxon>
        <taxon>Cyprinodontiformes</taxon>
        <taxon>Poeciliidae</taxon>
        <taxon>Poeciliinae</taxon>
        <taxon>Poecilia</taxon>
    </lineage>
</organism>
<dbReference type="GO" id="GO:0005737">
    <property type="term" value="C:cytoplasm"/>
    <property type="evidence" value="ECO:0007669"/>
    <property type="project" value="UniProtKB-SubCell"/>
</dbReference>
<dbReference type="FunFam" id="3.40.50.300:FF:000210">
    <property type="entry name" value="Si:dkey-16p6.1"/>
    <property type="match status" value="1"/>
</dbReference>
<dbReference type="InterPro" id="IPR001611">
    <property type="entry name" value="Leu-rich_rpt"/>
</dbReference>
<reference evidence="8" key="3">
    <citation type="submission" date="2025-09" db="UniProtKB">
        <authorList>
            <consortium name="Ensembl"/>
        </authorList>
    </citation>
    <scope>IDENTIFICATION</scope>
</reference>
<dbReference type="InterPro" id="IPR027417">
    <property type="entry name" value="P-loop_NTPase"/>
</dbReference>
<evidence type="ECO:0000256" key="5">
    <source>
        <dbReference type="ARBA" id="ARBA00022741"/>
    </source>
</evidence>
<dbReference type="GO" id="GO:0005524">
    <property type="term" value="F:ATP binding"/>
    <property type="evidence" value="ECO:0007669"/>
    <property type="project" value="UniProtKB-KW"/>
</dbReference>
<dbReference type="Pfam" id="PF13516">
    <property type="entry name" value="LRR_6"/>
    <property type="match status" value="3"/>
</dbReference>
<evidence type="ECO:0000313" key="8">
    <source>
        <dbReference type="Ensembl" id="ENSPFOP00000003620.2"/>
    </source>
</evidence>